<dbReference type="Gene3D" id="3.30.70.1320">
    <property type="entry name" value="Multidrug efflux transporter AcrB pore domain like"/>
    <property type="match status" value="1"/>
</dbReference>
<keyword evidence="3" id="KW-1003">Cell membrane</keyword>
<feature type="transmembrane region" description="Helical" evidence="8">
    <location>
        <begin position="905"/>
        <end position="926"/>
    </location>
</feature>
<dbReference type="PRINTS" id="PR00702">
    <property type="entry name" value="ACRIFLAVINRP"/>
</dbReference>
<proteinExistence type="predicted"/>
<dbReference type="InterPro" id="IPR001036">
    <property type="entry name" value="Acrflvin-R"/>
</dbReference>
<keyword evidence="5 8" id="KW-0812">Transmembrane</keyword>
<dbReference type="Gene3D" id="3.30.2090.10">
    <property type="entry name" value="Multidrug efflux transporter AcrB TolC docking domain, DN and DC subdomains"/>
    <property type="match status" value="2"/>
</dbReference>
<dbReference type="Gene3D" id="3.30.70.1440">
    <property type="entry name" value="Multidrug efflux transporter AcrB pore domain"/>
    <property type="match status" value="1"/>
</dbReference>
<evidence type="ECO:0000256" key="2">
    <source>
        <dbReference type="ARBA" id="ARBA00022448"/>
    </source>
</evidence>
<feature type="transmembrane region" description="Helical" evidence="8">
    <location>
        <begin position="463"/>
        <end position="486"/>
    </location>
</feature>
<keyword evidence="7 8" id="KW-0472">Membrane</keyword>
<dbReference type="SUPFAM" id="SSF82714">
    <property type="entry name" value="Multidrug efflux transporter AcrB TolC docking domain, DN and DC subdomains"/>
    <property type="match status" value="2"/>
</dbReference>
<evidence type="ECO:0000256" key="7">
    <source>
        <dbReference type="ARBA" id="ARBA00023136"/>
    </source>
</evidence>
<evidence type="ECO:0000313" key="9">
    <source>
        <dbReference type="EMBL" id="KKO45588.1"/>
    </source>
</evidence>
<feature type="transmembrane region" description="Helical" evidence="8">
    <location>
        <begin position="360"/>
        <end position="380"/>
    </location>
</feature>
<feature type="transmembrane region" description="Helical" evidence="8">
    <location>
        <begin position="526"/>
        <end position="543"/>
    </location>
</feature>
<feature type="transmembrane region" description="Helical" evidence="8">
    <location>
        <begin position="980"/>
        <end position="1008"/>
    </location>
</feature>
<feature type="transmembrane region" description="Helical" evidence="8">
    <location>
        <begin position="431"/>
        <end position="451"/>
    </location>
</feature>
<dbReference type="InterPro" id="IPR027463">
    <property type="entry name" value="AcrB_DN_DC_subdom"/>
</dbReference>
<dbReference type="STRING" id="336831.WG68_09380"/>
<gene>
    <name evidence="9" type="ORF">WG68_09380</name>
</gene>
<dbReference type="FunFam" id="1.20.1640.10:FF:000001">
    <property type="entry name" value="Efflux pump membrane transporter"/>
    <property type="match status" value="1"/>
</dbReference>
<feature type="transmembrane region" description="Helical" evidence="8">
    <location>
        <begin position="854"/>
        <end position="872"/>
    </location>
</feature>
<dbReference type="PANTHER" id="PTHR32063">
    <property type="match status" value="1"/>
</dbReference>
<evidence type="ECO:0000256" key="1">
    <source>
        <dbReference type="ARBA" id="ARBA00004429"/>
    </source>
</evidence>
<feature type="transmembrane region" description="Helical" evidence="8">
    <location>
        <begin position="879"/>
        <end position="899"/>
    </location>
</feature>
<evidence type="ECO:0000256" key="3">
    <source>
        <dbReference type="ARBA" id="ARBA00022475"/>
    </source>
</evidence>
<evidence type="ECO:0000256" key="8">
    <source>
        <dbReference type="SAM" id="Phobius"/>
    </source>
</evidence>
<keyword evidence="10" id="KW-1185">Reference proteome</keyword>
<dbReference type="GO" id="GO:0042910">
    <property type="term" value="F:xenobiotic transmembrane transporter activity"/>
    <property type="evidence" value="ECO:0007669"/>
    <property type="project" value="TreeGrafter"/>
</dbReference>
<reference evidence="9 10" key="1">
    <citation type="submission" date="2015-03" db="EMBL/GenBank/DDBJ databases">
        <title>Draft genome sequences of two protease-producing strains of Arsukibacterium isolated from two cold and alkaline environments.</title>
        <authorList>
            <person name="Lylloff J.E."/>
            <person name="Skov L.B."/>
            <person name="Jepsen M."/>
            <person name="Hallin P.F."/>
            <person name="Sorensen S.J."/>
            <person name="Stougaard P."/>
            <person name="Glaring M.A."/>
        </authorList>
    </citation>
    <scope>NUCLEOTIDE SEQUENCE [LARGE SCALE GENOMIC DNA]</scope>
    <source>
        <strain evidence="9 10">GCM72</strain>
    </source>
</reference>
<evidence type="ECO:0000256" key="5">
    <source>
        <dbReference type="ARBA" id="ARBA00022692"/>
    </source>
</evidence>
<dbReference type="EMBL" id="LAHO01000008">
    <property type="protein sequence ID" value="KKO45588.1"/>
    <property type="molecule type" value="Genomic_DNA"/>
</dbReference>
<dbReference type="AlphaFoldDB" id="A0A0M2V8U1"/>
<feature type="transmembrane region" description="Helical" evidence="8">
    <location>
        <begin position="12"/>
        <end position="32"/>
    </location>
</feature>
<feature type="transmembrane region" description="Helical" evidence="8">
    <location>
        <begin position="334"/>
        <end position="353"/>
    </location>
</feature>
<keyword evidence="6 8" id="KW-1133">Transmembrane helix</keyword>
<dbReference type="PANTHER" id="PTHR32063:SF14">
    <property type="entry name" value="BLL4319 PROTEIN"/>
    <property type="match status" value="1"/>
</dbReference>
<sequence>MLLSDLSVKRPVFATVVNILLVVFGIVCFSMLPLREYPDIDSPIVSISTNYPGASAEIVETKITQLLEDRISGVEGIKSINSNSRNGRSNITIEFNVERDIDSAANDVRDRVSRALNNLPDQADPPEVSKANADEDTIAWFVLNSENMTTLELTDYANRYIVERFSVVDGVARIQLGGSRDYAMRVWLDKDAMAARGVTVQDIESVLRSENVELPAGNIKSIDRDFTVRVIRTYKTEQDFRRLVIKRGADNYLVRLGEIADVLLTSENEESEFRGDGKNLLGIGIIKQSKANTLEVVKGARAEMERIKAQLPQGTTIEPGYDSSLFIAESIKEVYNTLAIAMCMVVLVIFLFLGNIRATFIPAITVPVALVAAVTVLFALDFSINLLTLLAMVLAIGLVVDDSIVVLENIYRRIETGEAPLLAAYRGAREVGFAVIATTLVLISVFVPLVFMQGQLGKLFTEFALAIAAAVAFSSVTALTLSPMLCSKLLTHRKRESKFGQALHSGFAKLENGYRKQLNVVTQTRWPVLVVVVLCFAASYQLVKMLPSELAPTEDRGTFFISMSPAEGASYQSNSRNMRLVEDILMPYYEDGEFNRLLIRVPGWGGSGGIAIVGAENWSNGKRRTAELMPEVAAKINALPDVRAFTFMRSGLGGGGGGSRPVQFVLQGNTYEELARWRDTVIAKASENPNLLMLDHDYKETVPQVLVEIDTERAGDLGISVGAIGRSLEAMLGGRRVTTFLDRGREYDVILEGWDDDFQAPGTIKDVFIRSDSTGQLIPLDNLVTLREEATSAALNRYNRMRAITISASLVPGYSLGEALEYLESIVRTEIQDTVGIDYKGESQLFQESGRSTLLVFILALVITYLVLAAQFESFIHPLVIMITVPLGLVGALSGLYFFNMSLNIYSQIGLVMLIGLVAKNGILIVEFANQLRDAGVAFEDAVRRAAIQRLRPITMTCFTTIMSSLPLILASGPGSESRMVIGMVIFCGVALATLLTLYVVPVTYIAIARGTGSPKALSRELDRLQQLAPDEHAADEVVPK</sequence>
<feature type="transmembrane region" description="Helical" evidence="8">
    <location>
        <begin position="954"/>
        <end position="974"/>
    </location>
</feature>
<keyword evidence="2" id="KW-0813">Transport</keyword>
<dbReference type="Gene3D" id="3.30.70.1430">
    <property type="entry name" value="Multidrug efflux transporter AcrB pore domain"/>
    <property type="match status" value="2"/>
</dbReference>
<dbReference type="Proteomes" id="UP000034228">
    <property type="component" value="Unassembled WGS sequence"/>
</dbReference>
<accession>A0A0M2V8U1</accession>
<keyword evidence="4" id="KW-0997">Cell inner membrane</keyword>
<name>A0A0M2V8U1_9GAMM</name>
<dbReference type="SUPFAM" id="SSF82866">
    <property type="entry name" value="Multidrug efflux transporter AcrB transmembrane domain"/>
    <property type="match status" value="2"/>
</dbReference>
<comment type="caution">
    <text evidence="9">The sequence shown here is derived from an EMBL/GenBank/DDBJ whole genome shotgun (WGS) entry which is preliminary data.</text>
</comment>
<evidence type="ECO:0000256" key="6">
    <source>
        <dbReference type="ARBA" id="ARBA00022989"/>
    </source>
</evidence>
<dbReference type="Pfam" id="PF00873">
    <property type="entry name" value="ACR_tran"/>
    <property type="match status" value="1"/>
</dbReference>
<comment type="subcellular location">
    <subcellularLocation>
        <location evidence="1">Cell inner membrane</location>
        <topology evidence="1">Multi-pass membrane protein</topology>
    </subcellularLocation>
</comment>
<dbReference type="OrthoDB" id="9758297at2"/>
<dbReference type="RefSeq" id="WP_046557433.1">
    <property type="nucleotide sequence ID" value="NZ_LAHO01000008.1"/>
</dbReference>
<dbReference type="Gene3D" id="1.20.1640.10">
    <property type="entry name" value="Multidrug efflux transporter AcrB transmembrane domain"/>
    <property type="match status" value="2"/>
</dbReference>
<dbReference type="SUPFAM" id="SSF82693">
    <property type="entry name" value="Multidrug efflux transporter AcrB pore domain, PN1, PN2, PC1 and PC2 subdomains"/>
    <property type="match status" value="4"/>
</dbReference>
<evidence type="ECO:0000256" key="4">
    <source>
        <dbReference type="ARBA" id="ARBA00022519"/>
    </source>
</evidence>
<dbReference type="GO" id="GO:0005886">
    <property type="term" value="C:plasma membrane"/>
    <property type="evidence" value="ECO:0007669"/>
    <property type="project" value="UniProtKB-SubCell"/>
</dbReference>
<organism evidence="9 10">
    <name type="scientific">Arsukibacterium ikkense</name>
    <dbReference type="NCBI Taxonomy" id="336831"/>
    <lineage>
        <taxon>Bacteria</taxon>
        <taxon>Pseudomonadati</taxon>
        <taxon>Pseudomonadota</taxon>
        <taxon>Gammaproteobacteria</taxon>
        <taxon>Chromatiales</taxon>
        <taxon>Chromatiaceae</taxon>
        <taxon>Arsukibacterium</taxon>
    </lineage>
</organism>
<evidence type="ECO:0000313" key="10">
    <source>
        <dbReference type="Proteomes" id="UP000034228"/>
    </source>
</evidence>
<feature type="transmembrane region" description="Helical" evidence="8">
    <location>
        <begin position="386"/>
        <end position="410"/>
    </location>
</feature>
<dbReference type="PATRIC" id="fig|336831.14.peg.178"/>
<protein>
    <submittedName>
        <fullName evidence="9">Multidrug transporter AcrB</fullName>
    </submittedName>
</protein>